<dbReference type="GO" id="GO:0000272">
    <property type="term" value="P:polysaccharide catabolic process"/>
    <property type="evidence" value="ECO:0007669"/>
    <property type="project" value="InterPro"/>
</dbReference>
<dbReference type="Pfam" id="PF00150">
    <property type="entry name" value="Cellulase"/>
    <property type="match status" value="1"/>
</dbReference>
<evidence type="ECO:0000256" key="2">
    <source>
        <dbReference type="ARBA" id="ARBA00022801"/>
    </source>
</evidence>
<sequence length="483" mass="52609">MTVNALTVPSYSTRSKPSLHVVYQIVLEDSESKQPVTIYRRYGKIAALHADLLKESHVKPLYCLPPKSIYKVGGGQGQLPLVHTIKPYAWLDENFLEQRRKGIEQYLQSLVQGRHAVWKHCKAWQDFVAEPTQVSSSSVPDNKTQPSGNIKAAIGTSDEATANASPYIGANSYYLHTLPVANRNLILSKLAASGFTVIRIFINQVLANNKSSGNQAYNDVEVGSVGNWDDTVLEAIDSLMVECQSLGLKLIIALHDRYSLGWDEVDVYATTYGIVPAGTTGAPMVTDATNFYTSTAAQTAFDARITHILNHVNTQMGNAPWKQLSSVIYAIEPENESQGYMGLANPSWANTRAGTIKSILGSNSGILVSNGGGVDITTSTDSNWAFGSNFDIVCVHDYGTAPWTSVPTVSTANGQVIGMGKKLLFEEWGADGPNKASIIYAYVQACNDYNIPWCYWEVVIPGAGTNNYEIWTTESSWSDLVSG</sequence>
<dbReference type="GO" id="GO:0004553">
    <property type="term" value="F:hydrolase activity, hydrolyzing O-glycosyl compounds"/>
    <property type="evidence" value="ECO:0007669"/>
    <property type="project" value="InterPro"/>
</dbReference>
<protein>
    <submittedName>
        <fullName evidence="6">Glycoside hydrolase</fullName>
    </submittedName>
</protein>
<evidence type="ECO:0000256" key="3">
    <source>
        <dbReference type="ARBA" id="ARBA00023295"/>
    </source>
</evidence>
<dbReference type="OrthoDB" id="428177at2759"/>
<dbReference type="InterPro" id="IPR017853">
    <property type="entry name" value="GH"/>
</dbReference>
<dbReference type="GO" id="GO:0035091">
    <property type="term" value="F:phosphatidylinositol binding"/>
    <property type="evidence" value="ECO:0007669"/>
    <property type="project" value="InterPro"/>
</dbReference>
<evidence type="ECO:0000313" key="7">
    <source>
        <dbReference type="Proteomes" id="UP000030653"/>
    </source>
</evidence>
<dbReference type="InterPro" id="IPR001683">
    <property type="entry name" value="PX_dom"/>
</dbReference>
<dbReference type="Pfam" id="PF00787">
    <property type="entry name" value="PX"/>
    <property type="match status" value="1"/>
</dbReference>
<keyword evidence="2 4" id="KW-0378">Hydrolase</keyword>
<name>M5G7I7_DACPD</name>
<dbReference type="InterPro" id="IPR036871">
    <property type="entry name" value="PX_dom_sf"/>
</dbReference>
<dbReference type="InterPro" id="IPR001547">
    <property type="entry name" value="Glyco_hydro_5"/>
</dbReference>
<organism evidence="6 7">
    <name type="scientific">Dacryopinax primogenitus (strain DJM 731)</name>
    <name type="common">Brown rot fungus</name>
    <dbReference type="NCBI Taxonomy" id="1858805"/>
    <lineage>
        <taxon>Eukaryota</taxon>
        <taxon>Fungi</taxon>
        <taxon>Dikarya</taxon>
        <taxon>Basidiomycota</taxon>
        <taxon>Agaricomycotina</taxon>
        <taxon>Dacrymycetes</taxon>
        <taxon>Dacrymycetales</taxon>
        <taxon>Dacrymycetaceae</taxon>
        <taxon>Dacryopinax</taxon>
    </lineage>
</organism>
<comment type="similarity">
    <text evidence="1 4">Belongs to the glycosyl hydrolase 5 (cellulase A) family.</text>
</comment>
<keyword evidence="3 4" id="KW-0326">Glycosidase</keyword>
<dbReference type="SMART" id="SM00312">
    <property type="entry name" value="PX"/>
    <property type="match status" value="1"/>
</dbReference>
<dbReference type="SUPFAM" id="SSF64268">
    <property type="entry name" value="PX domain"/>
    <property type="match status" value="1"/>
</dbReference>
<dbReference type="Gene3D" id="3.20.20.80">
    <property type="entry name" value="Glycosidases"/>
    <property type="match status" value="1"/>
</dbReference>
<dbReference type="SUPFAM" id="SSF51445">
    <property type="entry name" value="(Trans)glycosidases"/>
    <property type="match status" value="1"/>
</dbReference>
<dbReference type="Proteomes" id="UP000030653">
    <property type="component" value="Unassembled WGS sequence"/>
</dbReference>
<evidence type="ECO:0000259" key="5">
    <source>
        <dbReference type="PROSITE" id="PS50195"/>
    </source>
</evidence>
<dbReference type="STRING" id="1858805.M5G7I7"/>
<feature type="domain" description="PX" evidence="5">
    <location>
        <begin position="1"/>
        <end position="134"/>
    </location>
</feature>
<evidence type="ECO:0000256" key="1">
    <source>
        <dbReference type="ARBA" id="ARBA00005641"/>
    </source>
</evidence>
<evidence type="ECO:0000313" key="6">
    <source>
        <dbReference type="EMBL" id="EJU01837.1"/>
    </source>
</evidence>
<dbReference type="Gene3D" id="3.30.1520.10">
    <property type="entry name" value="Phox-like domain"/>
    <property type="match status" value="1"/>
</dbReference>
<reference evidence="6 7" key="1">
    <citation type="journal article" date="2012" name="Science">
        <title>The Paleozoic origin of enzymatic lignin decomposition reconstructed from 31 fungal genomes.</title>
        <authorList>
            <person name="Floudas D."/>
            <person name="Binder M."/>
            <person name="Riley R."/>
            <person name="Barry K."/>
            <person name="Blanchette R.A."/>
            <person name="Henrissat B."/>
            <person name="Martinez A.T."/>
            <person name="Otillar R."/>
            <person name="Spatafora J.W."/>
            <person name="Yadav J.S."/>
            <person name="Aerts A."/>
            <person name="Benoit I."/>
            <person name="Boyd A."/>
            <person name="Carlson A."/>
            <person name="Copeland A."/>
            <person name="Coutinho P.M."/>
            <person name="de Vries R.P."/>
            <person name="Ferreira P."/>
            <person name="Findley K."/>
            <person name="Foster B."/>
            <person name="Gaskell J."/>
            <person name="Glotzer D."/>
            <person name="Gorecki P."/>
            <person name="Heitman J."/>
            <person name="Hesse C."/>
            <person name="Hori C."/>
            <person name="Igarashi K."/>
            <person name="Jurgens J.A."/>
            <person name="Kallen N."/>
            <person name="Kersten P."/>
            <person name="Kohler A."/>
            <person name="Kuees U."/>
            <person name="Kumar T.K.A."/>
            <person name="Kuo A."/>
            <person name="LaButti K."/>
            <person name="Larrondo L.F."/>
            <person name="Lindquist E."/>
            <person name="Ling A."/>
            <person name="Lombard V."/>
            <person name="Lucas S."/>
            <person name="Lundell T."/>
            <person name="Martin R."/>
            <person name="McLaughlin D.J."/>
            <person name="Morgenstern I."/>
            <person name="Morin E."/>
            <person name="Murat C."/>
            <person name="Nagy L.G."/>
            <person name="Nolan M."/>
            <person name="Ohm R.A."/>
            <person name="Patyshakuliyeva A."/>
            <person name="Rokas A."/>
            <person name="Ruiz-Duenas F.J."/>
            <person name="Sabat G."/>
            <person name="Salamov A."/>
            <person name="Samejima M."/>
            <person name="Schmutz J."/>
            <person name="Slot J.C."/>
            <person name="St John F."/>
            <person name="Stenlid J."/>
            <person name="Sun H."/>
            <person name="Sun S."/>
            <person name="Syed K."/>
            <person name="Tsang A."/>
            <person name="Wiebenga A."/>
            <person name="Young D."/>
            <person name="Pisabarro A."/>
            <person name="Eastwood D.C."/>
            <person name="Martin F."/>
            <person name="Cullen D."/>
            <person name="Grigoriev I.V."/>
            <person name="Hibbett D.S."/>
        </authorList>
    </citation>
    <scope>NUCLEOTIDE SEQUENCE [LARGE SCALE GENOMIC DNA]</scope>
    <source>
        <strain evidence="6 7">DJM-731 SS1</strain>
    </source>
</reference>
<dbReference type="EMBL" id="JH795863">
    <property type="protein sequence ID" value="EJU01837.1"/>
    <property type="molecule type" value="Genomic_DNA"/>
</dbReference>
<evidence type="ECO:0000256" key="4">
    <source>
        <dbReference type="RuleBase" id="RU361153"/>
    </source>
</evidence>
<keyword evidence="7" id="KW-1185">Reference proteome</keyword>
<dbReference type="PROSITE" id="PS50195">
    <property type="entry name" value="PX"/>
    <property type="match status" value="1"/>
</dbReference>
<dbReference type="GeneID" id="63683567"/>
<dbReference type="AlphaFoldDB" id="M5G7I7"/>
<dbReference type="RefSeq" id="XP_040628734.1">
    <property type="nucleotide sequence ID" value="XM_040768505.1"/>
</dbReference>
<gene>
    <name evidence="6" type="ORF">DACRYDRAFT_107572</name>
</gene>
<accession>M5G7I7</accession>
<proteinExistence type="inferred from homology"/>
<dbReference type="HOGENOM" id="CLU_565013_0_0_1"/>